<dbReference type="SUPFAM" id="SSF50630">
    <property type="entry name" value="Acid proteases"/>
    <property type="match status" value="1"/>
</dbReference>
<dbReference type="PROSITE" id="PS00141">
    <property type="entry name" value="ASP_PROTEASE"/>
    <property type="match status" value="1"/>
</dbReference>
<dbReference type="Gene3D" id="2.40.70.10">
    <property type="entry name" value="Acid Proteases"/>
    <property type="match status" value="1"/>
</dbReference>
<accession>A0A4Q0M2I3</accession>
<gene>
    <name evidence="1" type="ORF">EKH83_21315</name>
</gene>
<evidence type="ECO:0008006" key="3">
    <source>
        <dbReference type="Google" id="ProtNLM"/>
    </source>
</evidence>
<dbReference type="AlphaFoldDB" id="A0A4Q0M2I3"/>
<feature type="non-terminal residue" evidence="1">
    <location>
        <position position="1"/>
    </location>
</feature>
<organism evidence="1 2">
    <name type="scientific">Arcticibacter tournemirensis</name>
    <dbReference type="NCBI Taxonomy" id="699437"/>
    <lineage>
        <taxon>Bacteria</taxon>
        <taxon>Pseudomonadati</taxon>
        <taxon>Bacteroidota</taxon>
        <taxon>Sphingobacteriia</taxon>
        <taxon>Sphingobacteriales</taxon>
        <taxon>Sphingobacteriaceae</taxon>
        <taxon>Arcticibacter</taxon>
    </lineage>
</organism>
<reference evidence="1 2" key="1">
    <citation type="submission" date="2018-12" db="EMBL/GenBank/DDBJ databases">
        <title>The Draft Genome Sequence of the Soil Bacterium Pedobacter tournemirensis R1.</title>
        <authorList>
            <person name="He J."/>
        </authorList>
    </citation>
    <scope>NUCLEOTIDE SEQUENCE [LARGE SCALE GENOMIC DNA]</scope>
    <source>
        <strain evidence="1 2">R1</strain>
    </source>
</reference>
<protein>
    <recommendedName>
        <fullName evidence="3">Retroviral-like aspartic protease</fullName>
    </recommendedName>
</protein>
<proteinExistence type="predicted"/>
<evidence type="ECO:0000313" key="1">
    <source>
        <dbReference type="EMBL" id="RXF66923.1"/>
    </source>
</evidence>
<dbReference type="InterPro" id="IPR021109">
    <property type="entry name" value="Peptidase_aspartic_dom_sf"/>
</dbReference>
<dbReference type="Proteomes" id="UP000290848">
    <property type="component" value="Unassembled WGS sequence"/>
</dbReference>
<dbReference type="InterPro" id="IPR001969">
    <property type="entry name" value="Aspartic_peptidase_AS"/>
</dbReference>
<dbReference type="Pfam" id="PF08284">
    <property type="entry name" value="RVP_2"/>
    <property type="match status" value="1"/>
</dbReference>
<evidence type="ECO:0000313" key="2">
    <source>
        <dbReference type="Proteomes" id="UP000290848"/>
    </source>
</evidence>
<comment type="caution">
    <text evidence="1">The sequence shown here is derived from an EMBL/GenBank/DDBJ whole genome shotgun (WGS) entry which is preliminary data.</text>
</comment>
<dbReference type="GO" id="GO:0006508">
    <property type="term" value="P:proteolysis"/>
    <property type="evidence" value="ECO:0007669"/>
    <property type="project" value="InterPro"/>
</dbReference>
<dbReference type="EMBL" id="RXOC01000040">
    <property type="protein sequence ID" value="RXF66923.1"/>
    <property type="molecule type" value="Genomic_DNA"/>
</dbReference>
<dbReference type="GO" id="GO:0004190">
    <property type="term" value="F:aspartic-type endopeptidase activity"/>
    <property type="evidence" value="ECO:0007669"/>
    <property type="project" value="InterPro"/>
</dbReference>
<sequence>VTCQILIFNQYATVLFDTGATHSFISIAFSKKISISLEVQVIIF</sequence>
<name>A0A4Q0M2I3_9SPHI</name>